<dbReference type="InterPro" id="IPR003439">
    <property type="entry name" value="ABC_transporter-like_ATP-bd"/>
</dbReference>
<dbReference type="Pfam" id="PF00005">
    <property type="entry name" value="ABC_tran"/>
    <property type="match status" value="1"/>
</dbReference>
<accession>A0A4R2LD75</accession>
<dbReference type="PANTHER" id="PTHR42798:SF6">
    <property type="entry name" value="CELL DIVISION ATP-BINDING PROTEIN FTSE"/>
    <property type="match status" value="1"/>
</dbReference>
<dbReference type="GO" id="GO:0022857">
    <property type="term" value="F:transmembrane transporter activity"/>
    <property type="evidence" value="ECO:0007669"/>
    <property type="project" value="UniProtKB-ARBA"/>
</dbReference>
<dbReference type="GO" id="GO:0098796">
    <property type="term" value="C:membrane protein complex"/>
    <property type="evidence" value="ECO:0007669"/>
    <property type="project" value="UniProtKB-ARBA"/>
</dbReference>
<dbReference type="GO" id="GO:0016887">
    <property type="term" value="F:ATP hydrolysis activity"/>
    <property type="evidence" value="ECO:0007669"/>
    <property type="project" value="InterPro"/>
</dbReference>
<keyword evidence="2" id="KW-0813">Transport</keyword>
<dbReference type="PROSITE" id="PS50893">
    <property type="entry name" value="ABC_TRANSPORTER_2"/>
    <property type="match status" value="1"/>
</dbReference>
<evidence type="ECO:0000313" key="6">
    <source>
        <dbReference type="EMBL" id="TCO83555.1"/>
    </source>
</evidence>
<dbReference type="Gene3D" id="3.40.50.300">
    <property type="entry name" value="P-loop containing nucleotide triphosphate hydrolases"/>
    <property type="match status" value="1"/>
</dbReference>
<evidence type="ECO:0000259" key="5">
    <source>
        <dbReference type="PROSITE" id="PS50893"/>
    </source>
</evidence>
<proteinExistence type="inferred from homology"/>
<evidence type="ECO:0000256" key="1">
    <source>
        <dbReference type="ARBA" id="ARBA00005417"/>
    </source>
</evidence>
<dbReference type="SMART" id="SM00382">
    <property type="entry name" value="AAA"/>
    <property type="match status" value="1"/>
</dbReference>
<protein>
    <submittedName>
        <fullName evidence="6">Putative ABC transport system ATP-binding protein</fullName>
    </submittedName>
</protein>
<reference evidence="6 7" key="1">
    <citation type="submission" date="2019-03" db="EMBL/GenBank/DDBJ databases">
        <title>Genomic Encyclopedia of Type Strains, Phase IV (KMG-IV): sequencing the most valuable type-strain genomes for metagenomic binning, comparative biology and taxonomic classification.</title>
        <authorList>
            <person name="Goeker M."/>
        </authorList>
    </citation>
    <scope>NUCLEOTIDE SEQUENCE [LARGE SCALE GENOMIC DNA]</scope>
    <source>
        <strain evidence="6 7">DSM 28559</strain>
    </source>
</reference>
<organism evidence="6 7">
    <name type="scientific">Frisingicoccus caecimuris</name>
    <dbReference type="NCBI Taxonomy" id="1796636"/>
    <lineage>
        <taxon>Bacteria</taxon>
        <taxon>Bacillati</taxon>
        <taxon>Bacillota</taxon>
        <taxon>Clostridia</taxon>
        <taxon>Lachnospirales</taxon>
        <taxon>Lachnospiraceae</taxon>
        <taxon>Frisingicoccus</taxon>
    </lineage>
</organism>
<evidence type="ECO:0000256" key="3">
    <source>
        <dbReference type="ARBA" id="ARBA00022741"/>
    </source>
</evidence>
<gene>
    <name evidence="6" type="ORF">EV212_11230</name>
</gene>
<dbReference type="InterPro" id="IPR017871">
    <property type="entry name" value="ABC_transporter-like_CS"/>
</dbReference>
<keyword evidence="4 6" id="KW-0067">ATP-binding</keyword>
<comment type="caution">
    <text evidence="6">The sequence shown here is derived from an EMBL/GenBank/DDBJ whole genome shotgun (WGS) entry which is preliminary data.</text>
</comment>
<dbReference type="PROSITE" id="PS00211">
    <property type="entry name" value="ABC_TRANSPORTER_1"/>
    <property type="match status" value="1"/>
</dbReference>
<dbReference type="Proteomes" id="UP000295711">
    <property type="component" value="Unassembled WGS sequence"/>
</dbReference>
<dbReference type="GO" id="GO:0005524">
    <property type="term" value="F:ATP binding"/>
    <property type="evidence" value="ECO:0007669"/>
    <property type="project" value="UniProtKB-KW"/>
</dbReference>
<name>A0A4R2LD75_9FIRM</name>
<sequence>MNLLEVKRISKTYGSGETAVKALKDVSFSVPKGEYVAIVGESGSGKSTLLNMIGALDTPTSGKVLIDGKDIFSMNDRKLTVFRRRNIGFIFQAFNLIPELTVEQNIIFPMLLDYQKPDKKYLEELLTVLNLKERRNHLPNQLSGGQQQRVAIGRALITRPALILADEPTGNLDSQNSSEVIALLKEASQKYEQTIIMITHNRSIAQTADRVLQVSDGVLTDFGRCREREAILVLFRFLQRCGRDRIG</sequence>
<comment type="similarity">
    <text evidence="1">Belongs to the ABC transporter superfamily.</text>
</comment>
<keyword evidence="3" id="KW-0547">Nucleotide-binding</keyword>
<evidence type="ECO:0000256" key="4">
    <source>
        <dbReference type="ARBA" id="ARBA00022840"/>
    </source>
</evidence>
<evidence type="ECO:0000313" key="7">
    <source>
        <dbReference type="Proteomes" id="UP000295711"/>
    </source>
</evidence>
<dbReference type="OrthoDB" id="9802264at2"/>
<feature type="domain" description="ABC transporter" evidence="5">
    <location>
        <begin position="4"/>
        <end position="241"/>
    </location>
</feature>
<dbReference type="AlphaFoldDB" id="A0A4R2LD75"/>
<keyword evidence="7" id="KW-1185">Reference proteome</keyword>
<dbReference type="FunFam" id="3.40.50.300:FF:000032">
    <property type="entry name" value="Export ABC transporter ATP-binding protein"/>
    <property type="match status" value="1"/>
</dbReference>
<dbReference type="InterPro" id="IPR003593">
    <property type="entry name" value="AAA+_ATPase"/>
</dbReference>
<dbReference type="EMBL" id="SLXA01000012">
    <property type="protein sequence ID" value="TCO83555.1"/>
    <property type="molecule type" value="Genomic_DNA"/>
</dbReference>
<dbReference type="InterPro" id="IPR017911">
    <property type="entry name" value="MacB-like_ATP-bd"/>
</dbReference>
<dbReference type="InterPro" id="IPR027417">
    <property type="entry name" value="P-loop_NTPase"/>
</dbReference>
<dbReference type="CDD" id="cd03255">
    <property type="entry name" value="ABC_MJ0796_LolCDE_FtsE"/>
    <property type="match status" value="1"/>
</dbReference>
<dbReference type="PANTHER" id="PTHR42798">
    <property type="entry name" value="LIPOPROTEIN-RELEASING SYSTEM ATP-BINDING PROTEIN LOLD"/>
    <property type="match status" value="1"/>
</dbReference>
<evidence type="ECO:0000256" key="2">
    <source>
        <dbReference type="ARBA" id="ARBA00022448"/>
    </source>
</evidence>
<dbReference type="SUPFAM" id="SSF52540">
    <property type="entry name" value="P-loop containing nucleoside triphosphate hydrolases"/>
    <property type="match status" value="1"/>
</dbReference>